<dbReference type="Pfam" id="PF00005">
    <property type="entry name" value="ABC_tran"/>
    <property type="match status" value="1"/>
</dbReference>
<feature type="domain" description="ABC transporter" evidence="4">
    <location>
        <begin position="5"/>
        <end position="217"/>
    </location>
</feature>
<dbReference type="Gene3D" id="3.40.50.300">
    <property type="entry name" value="P-loop containing nucleotide triphosphate hydrolases"/>
    <property type="match status" value="1"/>
</dbReference>
<dbReference type="InterPro" id="IPR003439">
    <property type="entry name" value="ABC_transporter-like_ATP-bd"/>
</dbReference>
<organism evidence="5 6">
    <name type="scientific">Petrotoga miotherma DSM 10691</name>
    <dbReference type="NCBI Taxonomy" id="1434326"/>
    <lineage>
        <taxon>Bacteria</taxon>
        <taxon>Thermotogati</taxon>
        <taxon>Thermotogota</taxon>
        <taxon>Thermotogae</taxon>
        <taxon>Petrotogales</taxon>
        <taxon>Petrotogaceae</taxon>
        <taxon>Petrotoga</taxon>
    </lineage>
</organism>
<dbReference type="EMBL" id="AZRM01000024">
    <property type="protein sequence ID" value="PNS00389.1"/>
    <property type="molecule type" value="Genomic_DNA"/>
</dbReference>
<evidence type="ECO:0000256" key="3">
    <source>
        <dbReference type="ARBA" id="ARBA00022840"/>
    </source>
</evidence>
<keyword evidence="6" id="KW-1185">Reference proteome</keyword>
<dbReference type="InterPro" id="IPR017871">
    <property type="entry name" value="ABC_transporter-like_CS"/>
</dbReference>
<evidence type="ECO:0000256" key="2">
    <source>
        <dbReference type="ARBA" id="ARBA00022741"/>
    </source>
</evidence>
<evidence type="ECO:0000313" key="5">
    <source>
        <dbReference type="EMBL" id="PNS00389.1"/>
    </source>
</evidence>
<dbReference type="InterPro" id="IPR003593">
    <property type="entry name" value="AAA+_ATPase"/>
</dbReference>
<dbReference type="RefSeq" id="WP_103078744.1">
    <property type="nucleotide sequence ID" value="NZ_AZRM01000024.1"/>
</dbReference>
<evidence type="ECO:0000259" key="4">
    <source>
        <dbReference type="PROSITE" id="PS50893"/>
    </source>
</evidence>
<dbReference type="GO" id="GO:0005524">
    <property type="term" value="F:ATP binding"/>
    <property type="evidence" value="ECO:0007669"/>
    <property type="project" value="UniProtKB-KW"/>
</dbReference>
<comment type="caution">
    <text evidence="5">The sequence shown here is derived from an EMBL/GenBank/DDBJ whole genome shotgun (WGS) entry which is preliminary data.</text>
</comment>
<accession>A0A2K1PC78</accession>
<dbReference type="PROSITE" id="PS50893">
    <property type="entry name" value="ABC_TRANSPORTER_2"/>
    <property type="match status" value="1"/>
</dbReference>
<proteinExistence type="predicted"/>
<dbReference type="OrthoDB" id="9801958at2"/>
<sequence length="237" mass="27114">MGNVLKVDSLTKRFGDFLVIDGWSLDLQEGEKIVLLGPSGCGKTTFFRIVSGLERQSEGTVETFVDKIGYVFQEPRLLPWRTVYDNLKIVLDDEKKIKQIIGMIGLEGFENLLPSKLSGGMKQRVNIARSLLVEPQILLMDEPFTSLDLNIKLSIIKDIEKMWKKNYFSILMVTHDIKEALMLGNKVVILSQRPARILNVFNINLSKDEKNIYDKRFLELESQITKFVMSQSEEVLV</sequence>
<keyword evidence="1" id="KW-0813">Transport</keyword>
<keyword evidence="2" id="KW-0547">Nucleotide-binding</keyword>
<evidence type="ECO:0000256" key="1">
    <source>
        <dbReference type="ARBA" id="ARBA00022448"/>
    </source>
</evidence>
<name>A0A2K1PC78_9BACT</name>
<evidence type="ECO:0000313" key="6">
    <source>
        <dbReference type="Proteomes" id="UP000236199"/>
    </source>
</evidence>
<dbReference type="InterPro" id="IPR050166">
    <property type="entry name" value="ABC_transporter_ATP-bind"/>
</dbReference>
<dbReference type="AlphaFoldDB" id="A0A2K1PC78"/>
<dbReference type="Proteomes" id="UP000236199">
    <property type="component" value="Unassembled WGS sequence"/>
</dbReference>
<dbReference type="SUPFAM" id="SSF52540">
    <property type="entry name" value="P-loop containing nucleoside triphosphate hydrolases"/>
    <property type="match status" value="1"/>
</dbReference>
<dbReference type="GO" id="GO:0016887">
    <property type="term" value="F:ATP hydrolysis activity"/>
    <property type="evidence" value="ECO:0007669"/>
    <property type="project" value="InterPro"/>
</dbReference>
<dbReference type="PANTHER" id="PTHR42788:SF13">
    <property type="entry name" value="ALIPHATIC SULFONATES IMPORT ATP-BINDING PROTEIN SSUB"/>
    <property type="match status" value="1"/>
</dbReference>
<dbReference type="SMART" id="SM00382">
    <property type="entry name" value="AAA"/>
    <property type="match status" value="1"/>
</dbReference>
<dbReference type="InterPro" id="IPR027417">
    <property type="entry name" value="P-loop_NTPase"/>
</dbReference>
<dbReference type="PROSITE" id="PS00211">
    <property type="entry name" value="ABC_TRANSPORTER_1"/>
    <property type="match status" value="1"/>
</dbReference>
<protein>
    <submittedName>
        <fullName evidence="5">ABC transporter ATP-binding protein</fullName>
    </submittedName>
</protein>
<gene>
    <name evidence="5" type="ORF">X928_05065</name>
</gene>
<reference evidence="5 6" key="1">
    <citation type="submission" date="2013-12" db="EMBL/GenBank/DDBJ databases">
        <title>Comparative genomics of Petrotoga isolates.</title>
        <authorList>
            <person name="Nesbo C.L."/>
            <person name="Charchuk R."/>
            <person name="Chow K."/>
        </authorList>
    </citation>
    <scope>NUCLEOTIDE SEQUENCE [LARGE SCALE GENOMIC DNA]</scope>
    <source>
        <strain evidence="5 6">DSM 10691</strain>
    </source>
</reference>
<dbReference type="PANTHER" id="PTHR42788">
    <property type="entry name" value="TAURINE IMPORT ATP-BINDING PROTEIN-RELATED"/>
    <property type="match status" value="1"/>
</dbReference>
<keyword evidence="3 5" id="KW-0067">ATP-binding</keyword>